<reference evidence="1 2" key="2">
    <citation type="submission" date="2018-11" db="EMBL/GenBank/DDBJ databases">
        <authorList>
            <consortium name="Pathogen Informatics"/>
        </authorList>
    </citation>
    <scope>NUCLEOTIDE SEQUENCE [LARGE SCALE GENOMIC DNA]</scope>
</reference>
<proteinExistence type="predicted"/>
<gene>
    <name evidence="1" type="ORF">TCLT_LOCUS8090</name>
</gene>
<evidence type="ECO:0000313" key="1">
    <source>
        <dbReference type="EMBL" id="VDN05614.1"/>
    </source>
</evidence>
<name>A0A0N5D532_THECL</name>
<dbReference type="WBParaSite" id="TCLT_0000810101-mRNA-1">
    <property type="protein sequence ID" value="TCLT_0000810101-mRNA-1"/>
    <property type="gene ID" value="TCLT_0000810101"/>
</dbReference>
<dbReference type="STRING" id="103827.A0A0N5D532"/>
<evidence type="ECO:0000313" key="2">
    <source>
        <dbReference type="Proteomes" id="UP000276776"/>
    </source>
</evidence>
<keyword evidence="2" id="KW-1185">Reference proteome</keyword>
<accession>A0A0N5D532</accession>
<dbReference type="AlphaFoldDB" id="A0A0N5D532"/>
<reference evidence="3" key="1">
    <citation type="submission" date="2017-02" db="UniProtKB">
        <authorList>
            <consortium name="WormBaseParasite"/>
        </authorList>
    </citation>
    <scope>IDENTIFICATION</scope>
</reference>
<dbReference type="PANTHER" id="PTHR44147:SF2">
    <property type="entry name" value="DEHYDROGENASE_REDUCTASE SDR FAMILY MEMBER 1"/>
    <property type="match status" value="1"/>
</dbReference>
<dbReference type="Proteomes" id="UP000276776">
    <property type="component" value="Unassembled WGS sequence"/>
</dbReference>
<organism evidence="3">
    <name type="scientific">Thelazia callipaeda</name>
    <name type="common">Oriental eyeworm</name>
    <name type="synonym">Parasitic nematode</name>
    <dbReference type="NCBI Taxonomy" id="103827"/>
    <lineage>
        <taxon>Eukaryota</taxon>
        <taxon>Metazoa</taxon>
        <taxon>Ecdysozoa</taxon>
        <taxon>Nematoda</taxon>
        <taxon>Chromadorea</taxon>
        <taxon>Rhabditida</taxon>
        <taxon>Spirurina</taxon>
        <taxon>Spiruromorpha</taxon>
        <taxon>Thelazioidea</taxon>
        <taxon>Thelaziidae</taxon>
        <taxon>Thelazia</taxon>
    </lineage>
</organism>
<dbReference type="OrthoDB" id="5810437at2759"/>
<protein>
    <submittedName>
        <fullName evidence="3">Peroxidase</fullName>
    </submittedName>
</protein>
<dbReference type="PANTHER" id="PTHR44147">
    <property type="entry name" value="DEHYDROGENASE/REDUCTASE SDR FAMILY MEMBER 1"/>
    <property type="match status" value="1"/>
</dbReference>
<dbReference type="EMBL" id="UYYF01004582">
    <property type="protein sequence ID" value="VDN05614.1"/>
    <property type="molecule type" value="Genomic_DNA"/>
</dbReference>
<evidence type="ECO:0000313" key="3">
    <source>
        <dbReference type="WBParaSite" id="TCLT_0000810101-mRNA-1"/>
    </source>
</evidence>
<sequence length="170" mass="19395">MHFSKLIAISLDDEKKFNTFSSNISSYTPLDRKLRWFYDYSLAVLKAKRKSVVEAEDLFGKYAESGRFNDNNHLKMLQKLVEEGETPEFTGKAIVALATDRNLLKKTGRIWTTADLGIDYGFRDVNGRQPDSIRGLKYVLGQVGLSHIGALFPLWFRIPGWLMTAVMSRL</sequence>